<name>A0A9P6EWS3_9FUNG</name>
<dbReference type="Proteomes" id="UP000723463">
    <property type="component" value="Unassembled WGS sequence"/>
</dbReference>
<comment type="caution">
    <text evidence="2">The sequence shown here is derived from an EMBL/GenBank/DDBJ whole genome shotgun (WGS) entry which is preliminary data.</text>
</comment>
<feature type="compositionally biased region" description="Basic and acidic residues" evidence="1">
    <location>
        <begin position="396"/>
        <end position="410"/>
    </location>
</feature>
<feature type="region of interest" description="Disordered" evidence="1">
    <location>
        <begin position="1"/>
        <end position="33"/>
    </location>
</feature>
<feature type="region of interest" description="Disordered" evidence="1">
    <location>
        <begin position="71"/>
        <end position="110"/>
    </location>
</feature>
<evidence type="ECO:0000313" key="3">
    <source>
        <dbReference type="Proteomes" id="UP000723463"/>
    </source>
</evidence>
<keyword evidence="3" id="KW-1185">Reference proteome</keyword>
<feature type="region of interest" description="Disordered" evidence="1">
    <location>
        <begin position="171"/>
        <end position="211"/>
    </location>
</feature>
<feature type="compositionally biased region" description="Polar residues" evidence="1">
    <location>
        <begin position="414"/>
        <end position="426"/>
    </location>
</feature>
<dbReference type="EMBL" id="JAAAXW010000562">
    <property type="protein sequence ID" value="KAF9536762.1"/>
    <property type="molecule type" value="Genomic_DNA"/>
</dbReference>
<gene>
    <name evidence="2" type="ORF">EC957_009795</name>
</gene>
<protein>
    <submittedName>
        <fullName evidence="2">Uncharacterized protein</fullName>
    </submittedName>
</protein>
<accession>A0A9P6EWS3</accession>
<feature type="compositionally biased region" description="Basic and acidic residues" evidence="1">
    <location>
        <begin position="376"/>
        <end position="389"/>
    </location>
</feature>
<dbReference type="AlphaFoldDB" id="A0A9P6EWS3"/>
<evidence type="ECO:0000256" key="1">
    <source>
        <dbReference type="SAM" id="MobiDB-lite"/>
    </source>
</evidence>
<sequence length="426" mass="47539">MDNVRRPRRQQPLPDSKDGHRGNRNTTASPHTLSLARSLIDQLPDHTLREILHSVAHLTLVQETLVTSTLPPARTESFRSKRTKHSSPTPSNSRHGSPSPYPDSRSTRHNLSATTQPITQSGPLMPQMQQTRKQLLALIHRVNVYYSNTFNTADAVTCLLNIAHRALDQQSVPIRSPTPTTPEPTLESAPVSGSSLPTPPRTTEAETVAPSSHPRAIIPIADDILRSLVMILIQYPRSKHITSTATISREEPSARTENEMTADECDLTDALLEMVYALLDLEQYSRRPLAIRLSEFLVQIALQRERTFRDRERQKRKYLLGAGSDLFSSGRVIDHWRHGLGQLSKAIGSGVTKSDRDSGIGMDGDLPGGGVDSEDDMRGETKKRLREQQLQRCQPRVRDDQSQHQQDDNRGGFSVSQSNMDSPFIV</sequence>
<feature type="compositionally biased region" description="Polar residues" evidence="1">
    <location>
        <begin position="86"/>
        <end position="96"/>
    </location>
</feature>
<reference evidence="2" key="1">
    <citation type="journal article" date="2020" name="Fungal Divers.">
        <title>Resolving the Mortierellaceae phylogeny through synthesis of multi-gene phylogenetics and phylogenomics.</title>
        <authorList>
            <person name="Vandepol N."/>
            <person name="Liber J."/>
            <person name="Desiro A."/>
            <person name="Na H."/>
            <person name="Kennedy M."/>
            <person name="Barry K."/>
            <person name="Grigoriev I.V."/>
            <person name="Miller A.N."/>
            <person name="O'Donnell K."/>
            <person name="Stajich J.E."/>
            <person name="Bonito G."/>
        </authorList>
    </citation>
    <scope>NUCLEOTIDE SEQUENCE</scope>
    <source>
        <strain evidence="2">NRRL 2591</strain>
    </source>
</reference>
<proteinExistence type="predicted"/>
<organism evidence="2 3">
    <name type="scientific">Mortierella hygrophila</name>
    <dbReference type="NCBI Taxonomy" id="979708"/>
    <lineage>
        <taxon>Eukaryota</taxon>
        <taxon>Fungi</taxon>
        <taxon>Fungi incertae sedis</taxon>
        <taxon>Mucoromycota</taxon>
        <taxon>Mortierellomycotina</taxon>
        <taxon>Mortierellomycetes</taxon>
        <taxon>Mortierellales</taxon>
        <taxon>Mortierellaceae</taxon>
        <taxon>Mortierella</taxon>
    </lineage>
</organism>
<evidence type="ECO:0000313" key="2">
    <source>
        <dbReference type="EMBL" id="KAF9536762.1"/>
    </source>
</evidence>
<feature type="region of interest" description="Disordered" evidence="1">
    <location>
        <begin position="347"/>
        <end position="426"/>
    </location>
</feature>